<comment type="caution">
    <text evidence="1">The sequence shown here is derived from an EMBL/GenBank/DDBJ whole genome shotgun (WGS) entry which is preliminary data.</text>
</comment>
<dbReference type="RefSeq" id="WP_089144675.1">
    <property type="nucleotide sequence ID" value="NZ_LUGD01000056.1"/>
</dbReference>
<dbReference type="Proteomes" id="UP000215261">
    <property type="component" value="Unassembled WGS sequence"/>
</dbReference>
<protein>
    <submittedName>
        <fullName evidence="1">Uncharacterized protein</fullName>
    </submittedName>
</protein>
<name>A0A226RSJ0_9LACO</name>
<organism evidence="1 2">
    <name type="scientific">Ligilactobacillus agilis</name>
    <dbReference type="NCBI Taxonomy" id="1601"/>
    <lineage>
        <taxon>Bacteria</taxon>
        <taxon>Bacillati</taxon>
        <taxon>Bacillota</taxon>
        <taxon>Bacilli</taxon>
        <taxon>Lactobacillales</taxon>
        <taxon>Lactobacillaceae</taxon>
        <taxon>Ligilactobacillus</taxon>
    </lineage>
</organism>
<sequence>MITKTNIKSDANFIIVANYEKAKTAKQLFKDLTARGYTVYMVIDKNFKLDDGYLIDNRHNQAKQILKALTTQQDRDILTQCISTFTIIEHLKNK</sequence>
<dbReference type="EMBL" id="LUGO01000065">
    <property type="protein sequence ID" value="OXS39036.1"/>
    <property type="molecule type" value="Genomic_DNA"/>
</dbReference>
<evidence type="ECO:0000313" key="1">
    <source>
        <dbReference type="EMBL" id="OXS39036.1"/>
    </source>
</evidence>
<proteinExistence type="predicted"/>
<accession>A0A226RSJ0</accession>
<reference evidence="1 2" key="1">
    <citation type="submission" date="2016-03" db="EMBL/GenBank/DDBJ databases">
        <title>Sequencing of Lactobacillus Species from Commercial Turkeys.</title>
        <authorList>
            <person name="Johnson T.J."/>
            <person name="Youmans B.P."/>
            <person name="Case K.A."/>
        </authorList>
    </citation>
    <scope>NUCLEOTIDE SEQUENCE [LARGE SCALE GENOMIC DNA]</scope>
    <source>
        <strain evidence="1 2">UMNLA1</strain>
    </source>
</reference>
<dbReference type="AlphaFoldDB" id="A0A226RSJ0"/>
<evidence type="ECO:0000313" key="2">
    <source>
        <dbReference type="Proteomes" id="UP000215261"/>
    </source>
</evidence>
<gene>
    <name evidence="1" type="ORF">AYP69_00740</name>
</gene>